<dbReference type="Pfam" id="PF00480">
    <property type="entry name" value="ROK"/>
    <property type="match status" value="1"/>
</dbReference>
<evidence type="ECO:0000313" key="3">
    <source>
        <dbReference type="EMBL" id="QGU27786.1"/>
    </source>
</evidence>
<dbReference type="OrthoDB" id="3189808at2"/>
<dbReference type="InterPro" id="IPR000600">
    <property type="entry name" value="ROK"/>
</dbReference>
<evidence type="ECO:0000256" key="1">
    <source>
        <dbReference type="ARBA" id="ARBA00006479"/>
    </source>
</evidence>
<proteinExistence type="inferred from homology"/>
<dbReference type="KEGG" id="moj:D7D94_08970"/>
<name>A0A6I6DUL6_9MICO</name>
<organism evidence="3 4">
    <name type="scientific">Microbacterium oryzae</name>
    <dbReference type="NCBI Taxonomy" id="743009"/>
    <lineage>
        <taxon>Bacteria</taxon>
        <taxon>Bacillati</taxon>
        <taxon>Actinomycetota</taxon>
        <taxon>Actinomycetes</taxon>
        <taxon>Micrococcales</taxon>
        <taxon>Microbacteriaceae</taxon>
        <taxon>Microbacterium</taxon>
    </lineage>
</organism>
<feature type="domain" description="HTH arsR-type" evidence="2">
    <location>
        <begin position="41"/>
        <end position="68"/>
    </location>
</feature>
<dbReference type="Pfam" id="PF01022">
    <property type="entry name" value="HTH_5"/>
    <property type="match status" value="1"/>
</dbReference>
<dbReference type="Gene3D" id="1.10.10.10">
    <property type="entry name" value="Winged helix-like DNA-binding domain superfamily/Winged helix DNA-binding domain"/>
    <property type="match status" value="1"/>
</dbReference>
<dbReference type="PANTHER" id="PTHR18964">
    <property type="entry name" value="ROK (REPRESSOR, ORF, KINASE) FAMILY"/>
    <property type="match status" value="1"/>
</dbReference>
<keyword evidence="4" id="KW-1185">Reference proteome</keyword>
<evidence type="ECO:0000259" key="2">
    <source>
        <dbReference type="Pfam" id="PF01022"/>
    </source>
</evidence>
<dbReference type="AlphaFoldDB" id="A0A6I6DUL6"/>
<dbReference type="InterPro" id="IPR036388">
    <property type="entry name" value="WH-like_DNA-bd_sf"/>
</dbReference>
<evidence type="ECO:0000313" key="4">
    <source>
        <dbReference type="Proteomes" id="UP000422989"/>
    </source>
</evidence>
<gene>
    <name evidence="3" type="ORF">D7D94_08970</name>
</gene>
<dbReference type="CDD" id="cd23763">
    <property type="entry name" value="ASKHA_ATPase_ROK"/>
    <property type="match status" value="1"/>
</dbReference>
<dbReference type="InterPro" id="IPR001845">
    <property type="entry name" value="HTH_ArsR_DNA-bd_dom"/>
</dbReference>
<dbReference type="CDD" id="cd00090">
    <property type="entry name" value="HTH_ARSR"/>
    <property type="match status" value="1"/>
</dbReference>
<dbReference type="InterPro" id="IPR043129">
    <property type="entry name" value="ATPase_NBD"/>
</dbReference>
<accession>A0A6I6DUL6</accession>
<dbReference type="SUPFAM" id="SSF53067">
    <property type="entry name" value="Actin-like ATPase domain"/>
    <property type="match status" value="1"/>
</dbReference>
<dbReference type="InterPro" id="IPR036390">
    <property type="entry name" value="WH_DNA-bd_sf"/>
</dbReference>
<reference evidence="3 4" key="1">
    <citation type="submission" date="2018-09" db="EMBL/GenBank/DDBJ databases">
        <title>Whole genome sequencing of Microbacterium oryzae strain MB-10T.</title>
        <authorList>
            <person name="Das S.K."/>
        </authorList>
    </citation>
    <scope>NUCLEOTIDE SEQUENCE [LARGE SCALE GENOMIC DNA]</scope>
    <source>
        <strain evidence="3 4">MB-10</strain>
    </source>
</reference>
<sequence length="421" mass="43902">MGTLWTEVQLLKPDRSLAPDAHAARSVIARMIADGGLVSRREIVRATGLARSTIDGHLAVLLENGLIEVGGLGGGNLRGRPAQVFNISAAKGVVLVADVSIEVTRLALTTLDKVVVERRDIGVHVEVGPSVLLDTICDAFVEMLHANSLVADDALAISVGLPGPVDSRRGFAVRPPLMPGWDGFSVCKYMAERFVCDVIVDNDVNLMALGEARADGGAHLPLLMINISTGVGAGFVSESGLLLHGADGAAADIGHIQMRDMSDVLCSCGNRGCLEAIASVGAMADRVSEALATPIVSKDLISRLVLGDATTVSVVRETAATLGRAIADLVNFCNPARIVIGGDVTECTEDVLSQIRSVVYQQAQPLATRDLSITHSSLGNEAGLIGGMISGIEQVLSPRGIQYLTRPADSTMLPLGLQIGA</sequence>
<dbReference type="GO" id="GO:0003700">
    <property type="term" value="F:DNA-binding transcription factor activity"/>
    <property type="evidence" value="ECO:0007669"/>
    <property type="project" value="InterPro"/>
</dbReference>
<comment type="similarity">
    <text evidence="1">Belongs to the ROK (NagC/XylR) family.</text>
</comment>
<dbReference type="Proteomes" id="UP000422989">
    <property type="component" value="Chromosome"/>
</dbReference>
<dbReference type="Gene3D" id="3.30.420.40">
    <property type="match status" value="2"/>
</dbReference>
<dbReference type="InterPro" id="IPR011991">
    <property type="entry name" value="ArsR-like_HTH"/>
</dbReference>
<dbReference type="SUPFAM" id="SSF46785">
    <property type="entry name" value="Winged helix' DNA-binding domain"/>
    <property type="match status" value="1"/>
</dbReference>
<dbReference type="PANTHER" id="PTHR18964:SF173">
    <property type="entry name" value="GLUCOKINASE"/>
    <property type="match status" value="1"/>
</dbReference>
<protein>
    <submittedName>
        <fullName evidence="3">ROK family transcriptional regulator</fullName>
    </submittedName>
</protein>
<dbReference type="EMBL" id="CP032550">
    <property type="protein sequence ID" value="QGU27786.1"/>
    <property type="molecule type" value="Genomic_DNA"/>
</dbReference>